<reference evidence="1 2" key="1">
    <citation type="submission" date="2017-06" db="EMBL/GenBank/DDBJ databases">
        <authorList>
            <person name="Kim H.J."/>
            <person name="Triplett B.A."/>
        </authorList>
    </citation>
    <scope>NUCLEOTIDE SEQUENCE [LARGE SCALE GENOMIC DNA]</scope>
</reference>
<keyword evidence="2" id="KW-1185">Reference proteome</keyword>
<dbReference type="KEGG" id="vg:54981422"/>
<dbReference type="RefSeq" id="YP_009791249.1">
    <property type="nucleotide sequence ID" value="NC_047838.1"/>
</dbReference>
<organism evidence="1 2">
    <name type="scientific">Synechococcus phage Bellamy</name>
    <dbReference type="NCBI Taxonomy" id="2023996"/>
    <lineage>
        <taxon>Viruses</taxon>
        <taxon>Duplodnaviria</taxon>
        <taxon>Heunggongvirae</taxon>
        <taxon>Uroviricota</taxon>
        <taxon>Caudoviricetes</taxon>
        <taxon>Pantevenvirales</taxon>
        <taxon>Kyanoviridae</taxon>
        <taxon>Bellamyvirus</taxon>
        <taxon>Bellamyvirus bellamy</taxon>
    </lineage>
</organism>
<proteinExistence type="predicted"/>
<evidence type="ECO:0000313" key="2">
    <source>
        <dbReference type="Proteomes" id="UP000221247"/>
    </source>
</evidence>
<dbReference type="GeneID" id="54981422"/>
<protein>
    <submittedName>
        <fullName evidence="1">Uncharacterized protein</fullName>
    </submittedName>
</protein>
<accession>A0A222YVP9</accession>
<gene>
    <name evidence="1" type="primary">92</name>
    <name evidence="1" type="ORF">PBI_BELLAMY_92</name>
</gene>
<evidence type="ECO:0000313" key="1">
    <source>
        <dbReference type="EMBL" id="ASR76137.1"/>
    </source>
</evidence>
<dbReference type="EMBL" id="MF351863">
    <property type="protein sequence ID" value="ASR76137.1"/>
    <property type="molecule type" value="Genomic_DNA"/>
</dbReference>
<name>A0A222YVP9_9CAUD</name>
<dbReference type="Proteomes" id="UP000221247">
    <property type="component" value="Segment"/>
</dbReference>
<sequence length="49" mass="5771">MIIDVIKTCDNVDTLNKQEKFSVFCQVCDNLLEDGRITKANHTRWTNIW</sequence>